<comment type="caution">
    <text evidence="1">The sequence shown here is derived from an EMBL/GenBank/DDBJ whole genome shotgun (WGS) entry which is preliminary data.</text>
</comment>
<dbReference type="Proteomes" id="UP000726170">
    <property type="component" value="Unassembled WGS sequence"/>
</dbReference>
<proteinExistence type="predicted"/>
<sequence length="76" mass="8892">MKITIVCFIGDYAICKNEETGEVFNINSKELKDIKEGDKVSFVNGSYIKEEKEKQIDWNKCYIYDDVIIEMDDLTK</sequence>
<gene>
    <name evidence="1" type="ORF">KQI86_00175</name>
</gene>
<organism evidence="1 2">
    <name type="scientific">Clostridium mobile</name>
    <dbReference type="NCBI Taxonomy" id="2841512"/>
    <lineage>
        <taxon>Bacteria</taxon>
        <taxon>Bacillati</taxon>
        <taxon>Bacillota</taxon>
        <taxon>Clostridia</taxon>
        <taxon>Eubacteriales</taxon>
        <taxon>Clostridiaceae</taxon>
        <taxon>Clostridium</taxon>
    </lineage>
</organism>
<evidence type="ECO:0000313" key="2">
    <source>
        <dbReference type="Proteomes" id="UP000726170"/>
    </source>
</evidence>
<name>A0ABS6EBZ3_9CLOT</name>
<accession>A0ABS6EBZ3</accession>
<evidence type="ECO:0000313" key="1">
    <source>
        <dbReference type="EMBL" id="MBU5482716.1"/>
    </source>
</evidence>
<dbReference type="EMBL" id="JAHLQF010000001">
    <property type="protein sequence ID" value="MBU5482716.1"/>
    <property type="molecule type" value="Genomic_DNA"/>
</dbReference>
<keyword evidence="2" id="KW-1185">Reference proteome</keyword>
<reference evidence="1 2" key="1">
    <citation type="submission" date="2021-06" db="EMBL/GenBank/DDBJ databases">
        <authorList>
            <person name="Sun Q."/>
            <person name="Li D."/>
        </authorList>
    </citation>
    <scope>NUCLEOTIDE SEQUENCE [LARGE SCALE GENOMIC DNA]</scope>
    <source>
        <strain evidence="1 2">MSJ-11</strain>
    </source>
</reference>
<protein>
    <submittedName>
        <fullName evidence="1">Uncharacterized protein</fullName>
    </submittedName>
</protein>
<dbReference type="RefSeq" id="WP_216437141.1">
    <property type="nucleotide sequence ID" value="NZ_JAHLQF010000001.1"/>
</dbReference>